<reference evidence="2 3" key="1">
    <citation type="submission" date="2018-02" db="EMBL/GenBank/DDBJ databases">
        <title>The genomes of Aspergillus section Nigri reveals drivers in fungal speciation.</title>
        <authorList>
            <consortium name="DOE Joint Genome Institute"/>
            <person name="Vesth T.C."/>
            <person name="Nybo J."/>
            <person name="Theobald S."/>
            <person name="Brandl J."/>
            <person name="Frisvad J.C."/>
            <person name="Nielsen K.F."/>
            <person name="Lyhne E.K."/>
            <person name="Kogle M.E."/>
            <person name="Kuo A."/>
            <person name="Riley R."/>
            <person name="Clum A."/>
            <person name="Nolan M."/>
            <person name="Lipzen A."/>
            <person name="Salamov A."/>
            <person name="Henrissat B."/>
            <person name="Wiebenga A."/>
            <person name="De vries R.P."/>
            <person name="Grigoriev I.V."/>
            <person name="Mortensen U.H."/>
            <person name="Andersen M.R."/>
            <person name="Baker S.E."/>
        </authorList>
    </citation>
    <scope>NUCLEOTIDE SEQUENCE [LARGE SCALE GENOMIC DNA]</scope>
    <source>
        <strain evidence="2 3">CBS 112811</strain>
    </source>
</reference>
<accession>A0A8G1VL66</accession>
<organism evidence="2 3">
    <name type="scientific">Aspergillus piperis CBS 112811</name>
    <dbReference type="NCBI Taxonomy" id="1448313"/>
    <lineage>
        <taxon>Eukaryota</taxon>
        <taxon>Fungi</taxon>
        <taxon>Dikarya</taxon>
        <taxon>Ascomycota</taxon>
        <taxon>Pezizomycotina</taxon>
        <taxon>Eurotiomycetes</taxon>
        <taxon>Eurotiomycetidae</taxon>
        <taxon>Eurotiales</taxon>
        <taxon>Aspergillaceae</taxon>
        <taxon>Aspergillus</taxon>
        <taxon>Aspergillus subgen. Circumdati</taxon>
    </lineage>
</organism>
<feature type="region of interest" description="Disordered" evidence="1">
    <location>
        <begin position="357"/>
        <end position="382"/>
    </location>
</feature>
<dbReference type="AlphaFoldDB" id="A0A8G1VL66"/>
<feature type="compositionally biased region" description="Gly residues" evidence="1">
    <location>
        <begin position="451"/>
        <end position="462"/>
    </location>
</feature>
<protein>
    <submittedName>
        <fullName evidence="2">Uncharacterized protein</fullName>
    </submittedName>
</protein>
<feature type="compositionally biased region" description="Basic residues" evidence="1">
    <location>
        <begin position="463"/>
        <end position="478"/>
    </location>
</feature>
<feature type="compositionally biased region" description="Gly residues" evidence="1">
    <location>
        <begin position="366"/>
        <end position="378"/>
    </location>
</feature>
<feature type="compositionally biased region" description="Polar residues" evidence="1">
    <location>
        <begin position="42"/>
        <end position="59"/>
    </location>
</feature>
<dbReference type="Proteomes" id="UP000249526">
    <property type="component" value="Unassembled WGS sequence"/>
</dbReference>
<keyword evidence="3" id="KW-1185">Reference proteome</keyword>
<proteinExistence type="predicted"/>
<feature type="region of interest" description="Disordered" evidence="1">
    <location>
        <begin position="448"/>
        <end position="478"/>
    </location>
</feature>
<evidence type="ECO:0000313" key="3">
    <source>
        <dbReference type="Proteomes" id="UP000249526"/>
    </source>
</evidence>
<gene>
    <name evidence="2" type="ORF">BO85DRAFT_479025</name>
</gene>
<feature type="compositionally biased region" description="Polar residues" evidence="1">
    <location>
        <begin position="183"/>
        <end position="198"/>
    </location>
</feature>
<feature type="region of interest" description="Disordered" evidence="1">
    <location>
        <begin position="1"/>
        <end position="75"/>
    </location>
</feature>
<dbReference type="EMBL" id="KZ825066">
    <property type="protein sequence ID" value="RAH56077.1"/>
    <property type="molecule type" value="Genomic_DNA"/>
</dbReference>
<dbReference type="GeneID" id="37166327"/>
<feature type="compositionally biased region" description="Low complexity" evidence="1">
    <location>
        <begin position="13"/>
        <end position="23"/>
    </location>
</feature>
<dbReference type="RefSeq" id="XP_025513999.1">
    <property type="nucleotide sequence ID" value="XM_025662925.1"/>
</dbReference>
<evidence type="ECO:0000313" key="2">
    <source>
        <dbReference type="EMBL" id="RAH56077.1"/>
    </source>
</evidence>
<feature type="region of interest" description="Disordered" evidence="1">
    <location>
        <begin position="155"/>
        <end position="198"/>
    </location>
</feature>
<name>A0A8G1VL66_9EURO</name>
<sequence length="478" mass="53112">MTKTIDDNMNPETSTTTAMTTTITRKRRAVCDDNDNDSSNNHTSTGSLNNLTPNATNNEENSHQPFKRPRLPSPFTRQAERFEEALNREIEDQEDALRMNEYRMLAVRALENEAHDRAFRDAMDVSSTYQQHQQYTSTQNPSVAAAATAVDEDMDMDVDGDDYHNPQPEDSNGNGGGEEGQMVTPTVQETTPQSTIPTQSGCLTSSLIGLDSNNNFTPISNPYPIPTPRTRPSNNNNNSNLDFTIFEDIVIPDRGGLLSFSPRPNRVASMLPGYLHYPYTNNNHHHHNDNQEVRAYNQDWDSDKENINSNIVAGTVHDPVGMITETEAESFSQVVDRSYHDHYDADADEDEMRLDYDEGSPAGAGAAAGGGGESGRWGSGVPTWRVESESEYADTEVDPDDLGLGVHDYANRRRRRYHRLRWQSRVLGSQDRGSVALNSSNVLVPRMLGEGMQGDGAGGVAGRGRRGPRRFQRYGRPN</sequence>
<evidence type="ECO:0000256" key="1">
    <source>
        <dbReference type="SAM" id="MobiDB-lite"/>
    </source>
</evidence>